<reference evidence="1" key="1">
    <citation type="journal article" date="2019" name="MBio">
        <title>Virus Genomes from Deep Sea Sediments Expand the Ocean Megavirome and Support Independent Origins of Viral Gigantism.</title>
        <authorList>
            <person name="Backstrom D."/>
            <person name="Yutin N."/>
            <person name="Jorgensen S.L."/>
            <person name="Dharamshi J."/>
            <person name="Homa F."/>
            <person name="Zaremba-Niedwiedzka K."/>
            <person name="Spang A."/>
            <person name="Wolf Y.I."/>
            <person name="Koonin E.V."/>
            <person name="Ettema T.J."/>
        </authorList>
    </citation>
    <scope>NUCLEOTIDE SEQUENCE</scope>
</reference>
<gene>
    <name evidence="1" type="ORF">LCPAC201_00200</name>
</gene>
<sequence>MVVTNDTNLKKGIHTVIVKGEARSLNLVLPHVGRSRSYGGHDGYQEDYGVSLTPLIVIANKGARSVTVNAHRGNTIDSSRSSIVLSSGRCVTLHAKDKTWYQIC</sequence>
<proteinExistence type="predicted"/>
<dbReference type="GO" id="GO:0008237">
    <property type="term" value="F:metallopeptidase activity"/>
    <property type="evidence" value="ECO:0007669"/>
    <property type="project" value="UniProtKB-KW"/>
</dbReference>
<keyword evidence="1" id="KW-0482">Metalloprotease</keyword>
<keyword evidence="1" id="KW-0378">Hydrolase</keyword>
<keyword evidence="1" id="KW-0645">Protease</keyword>
<name>A0A481Z6H1_9VIRU</name>
<accession>A0A481Z6H1</accession>
<dbReference type="EMBL" id="MK500498">
    <property type="protein sequence ID" value="QBK90719.1"/>
    <property type="molecule type" value="Genomic_DNA"/>
</dbReference>
<organism evidence="1">
    <name type="scientific">Pithovirus LCPAC201</name>
    <dbReference type="NCBI Taxonomy" id="2506591"/>
    <lineage>
        <taxon>Viruses</taxon>
        <taxon>Pithoviruses</taxon>
    </lineage>
</organism>
<dbReference type="GO" id="GO:0006508">
    <property type="term" value="P:proteolysis"/>
    <property type="evidence" value="ECO:0007669"/>
    <property type="project" value="UniProtKB-KW"/>
</dbReference>
<evidence type="ECO:0000313" key="1">
    <source>
        <dbReference type="EMBL" id="QBK90719.1"/>
    </source>
</evidence>
<protein>
    <submittedName>
        <fullName evidence="1">Putative metalloprotease</fullName>
    </submittedName>
</protein>